<dbReference type="FunFam" id="3.30.60.270:FF:000002">
    <property type="entry name" value="Sortilin-related receptor isoform A"/>
    <property type="match status" value="1"/>
</dbReference>
<dbReference type="PROSITE" id="PS50093">
    <property type="entry name" value="PKD"/>
    <property type="match status" value="1"/>
</dbReference>
<feature type="transmembrane region" description="Helical" evidence="7">
    <location>
        <begin position="1900"/>
        <end position="1922"/>
    </location>
</feature>
<evidence type="ECO:0000256" key="4">
    <source>
        <dbReference type="ARBA" id="ARBA00023136"/>
    </source>
</evidence>
<evidence type="ECO:0000259" key="9">
    <source>
        <dbReference type="PROSITE" id="PS50093"/>
    </source>
</evidence>
<comment type="caution">
    <text evidence="11">The sequence shown here is derived from an EMBL/GenBank/DDBJ whole genome shotgun (WGS) entry which is preliminary data.</text>
</comment>
<dbReference type="Pfam" id="PF15902">
    <property type="entry name" value="Sortilin-Vps10"/>
    <property type="match status" value="1"/>
</dbReference>
<keyword evidence="12" id="KW-1185">Reference proteome</keyword>
<gene>
    <name evidence="11" type="primary">SORL1</name>
    <name evidence="11" type="ORF">AWC38_SpisGene17286</name>
</gene>
<evidence type="ECO:0000256" key="2">
    <source>
        <dbReference type="ARBA" id="ARBA00010818"/>
    </source>
</evidence>
<keyword evidence="7" id="KW-1133">Transmembrane helix</keyword>
<dbReference type="SMART" id="SM00089">
    <property type="entry name" value="PKD"/>
    <property type="match status" value="2"/>
</dbReference>
<dbReference type="GO" id="GO:0006892">
    <property type="term" value="P:post-Golgi vesicle-mediated transport"/>
    <property type="evidence" value="ECO:0007669"/>
    <property type="project" value="TreeGrafter"/>
</dbReference>
<evidence type="ECO:0000256" key="1">
    <source>
        <dbReference type="ARBA" id="ARBA00004479"/>
    </source>
</evidence>
<dbReference type="InterPro" id="IPR022409">
    <property type="entry name" value="PKD/Chitinase_dom"/>
</dbReference>
<feature type="domain" description="PKD" evidence="9">
    <location>
        <begin position="1145"/>
        <end position="1199"/>
    </location>
</feature>
<dbReference type="SMART" id="SM00602">
    <property type="entry name" value="VPS10"/>
    <property type="match status" value="1"/>
</dbReference>
<feature type="compositionally biased region" description="Basic and acidic residues" evidence="6">
    <location>
        <begin position="114"/>
        <end position="124"/>
    </location>
</feature>
<feature type="domain" description="Fibronectin type-III" evidence="10">
    <location>
        <begin position="1389"/>
        <end position="1480"/>
    </location>
</feature>
<evidence type="ECO:0000256" key="3">
    <source>
        <dbReference type="ARBA" id="ARBA00022737"/>
    </source>
</evidence>
<dbReference type="InterPro" id="IPR031778">
    <property type="entry name" value="Sortilin_N"/>
</dbReference>
<evidence type="ECO:0000256" key="8">
    <source>
        <dbReference type="SAM" id="SignalP"/>
    </source>
</evidence>
<dbReference type="GO" id="GO:0005794">
    <property type="term" value="C:Golgi apparatus"/>
    <property type="evidence" value="ECO:0007669"/>
    <property type="project" value="TreeGrafter"/>
</dbReference>
<protein>
    <submittedName>
        <fullName evidence="11">Sortilin-related receptor</fullName>
    </submittedName>
</protein>
<feature type="domain" description="Fibronectin type-III" evidence="10">
    <location>
        <begin position="1485"/>
        <end position="1577"/>
    </location>
</feature>
<dbReference type="InterPro" id="IPR035986">
    <property type="entry name" value="PKD_dom_sf"/>
</dbReference>
<dbReference type="OrthoDB" id="5976522at2759"/>
<dbReference type="Gene3D" id="2.130.10.10">
    <property type="entry name" value="YVTN repeat-like/Quinoprotein amine dehydrogenase"/>
    <property type="match status" value="1"/>
</dbReference>
<keyword evidence="5" id="KW-0325">Glycoprotein</keyword>
<reference evidence="12" key="1">
    <citation type="journal article" date="2017" name="bioRxiv">
        <title>Comparative analysis of the genomes of Stylophora pistillata and Acropora digitifera provides evidence for extensive differences between species of corals.</title>
        <authorList>
            <person name="Voolstra C.R."/>
            <person name="Li Y."/>
            <person name="Liew Y.J."/>
            <person name="Baumgarten S."/>
            <person name="Zoccola D."/>
            <person name="Flot J.-F."/>
            <person name="Tambutte S."/>
            <person name="Allemand D."/>
            <person name="Aranda M."/>
        </authorList>
    </citation>
    <scope>NUCLEOTIDE SEQUENCE [LARGE SCALE GENOMIC DNA]</scope>
</reference>
<dbReference type="EMBL" id="LSMT01000415">
    <property type="protein sequence ID" value="PFX18343.1"/>
    <property type="molecule type" value="Genomic_DNA"/>
</dbReference>
<evidence type="ECO:0000313" key="12">
    <source>
        <dbReference type="Proteomes" id="UP000225706"/>
    </source>
</evidence>
<dbReference type="SUPFAM" id="SSF49299">
    <property type="entry name" value="PKD domain"/>
    <property type="match status" value="2"/>
</dbReference>
<name>A0A2B4RNG0_STYPI</name>
<evidence type="ECO:0000259" key="10">
    <source>
        <dbReference type="PROSITE" id="PS50853"/>
    </source>
</evidence>
<feature type="region of interest" description="Disordered" evidence="6">
    <location>
        <begin position="1872"/>
        <end position="1891"/>
    </location>
</feature>
<proteinExistence type="inferred from homology"/>
<keyword evidence="3" id="KW-0677">Repeat</keyword>
<feature type="signal peptide" evidence="8">
    <location>
        <begin position="1"/>
        <end position="20"/>
    </location>
</feature>
<comment type="similarity">
    <text evidence="2">Belongs to the VPS10-related sortilin family. SORCS subfamily.</text>
</comment>
<organism evidence="11 12">
    <name type="scientific">Stylophora pistillata</name>
    <name type="common">Smooth cauliflower coral</name>
    <dbReference type="NCBI Taxonomy" id="50429"/>
    <lineage>
        <taxon>Eukaryota</taxon>
        <taxon>Metazoa</taxon>
        <taxon>Cnidaria</taxon>
        <taxon>Anthozoa</taxon>
        <taxon>Hexacorallia</taxon>
        <taxon>Scleractinia</taxon>
        <taxon>Astrocoeniina</taxon>
        <taxon>Pocilloporidae</taxon>
        <taxon>Stylophora</taxon>
    </lineage>
</organism>
<dbReference type="Pfam" id="PF00801">
    <property type="entry name" value="PKD"/>
    <property type="match status" value="2"/>
</dbReference>
<feature type="domain" description="Fibronectin type-III" evidence="10">
    <location>
        <begin position="1578"/>
        <end position="1669"/>
    </location>
</feature>
<dbReference type="PROSITE" id="PS50853">
    <property type="entry name" value="FN3"/>
    <property type="match status" value="5"/>
</dbReference>
<sequence>MRLWYPLLALICQFLFCCKALDKGSTTEQQEASLLKFFKLNGDDQVVRNTGINLTNRNETLNYSRDCNQLFKGICAHKLKSKSNNVKKSFRPNDYDDDDYDDDGEASDDEEFSEEARDHEKLFDDEAGDDGDYGPRHERPGFDDGIDSDMDADWDWESPRQYYGKHDRERWRSHHLPDYDDDYEPSYPLYYRHHPRHTHYRHRRRHHYQAPAHAYYRTLSHTAPPWLIYSQGYSGRTPVSTPAFFPFVSNSAVTGWLQPPASYSTAWQPQYYLNQRPAANIFKVRLAAAGSWGPYQQNVHNHPHRESNSFFIPPYPLSSNPHLQVTTRNHVGFSPANFLPGITASVTPISHYIYQYPREGDSTVKMACRRQILCCLVFIALLPALVSCIRPFRAPRNLFKQGTSSLTLPEGVRIIRRQASDELFVETSHDLEEQHIRSRFRRDSPPGIDTTNQPLGSYDEMYMYWPESKKQEHFVFLLAKKPKPPGKTSNPVYVSTNYGRNFTKAEFTNANNLTAVIDQIYFSKVEPTLAIFADVANKVLHRTDDLQTFKNYKISWVPSYITFHPWNSNYVMGYDNTTEKLYVSSNKGKSFAEREGDVKSFNWGVENIDLPDVIFVEKFQKSLQERITGNTKDNRTKVIKMYIESKKEPINIATDVDEFEMMKNYQFYTTKLRPKDKHSVLKVSKKRGFFKVAKFPTNEESRDFFVFDVVEDQVFVVINHLRNLSNMYQSDSSGVKYQLSLPRVLYHNPYTDVSSAWLRTVVPYAFVDVDRIKSVRGVYVATQLTPGPVGRRHLLSLITYNNGGRWQRIRSPTVDNRGVKINCYLPGCSIHVNLLYGAVYRVSPSERLLSSKSAPGLVLALGVASTNLKIYPDLFVSSDGGVIWNRALRGKYLFTYGDHGGVIVAVPYRRYTRSLKYSTDGGFSWSTYVFSPKVAILARDIVTQPGERLPVFLVLGSRFSRNRVQSWTVFYLNMTNIMGPVCDSSGFSTFKDGCILGRQQEFETRNWTIHCHMGRDYNRPQNIGNCPCSRDDFTCDYGFQRKNQNFDEECTPIKSDDLNKELIPNDCPEGSFYNRSQGFRKIEGNTCENGTEEDFLPVQTHCPVQELKNFTLSSPNVTDDGKVAVETGSTVFFNTSFVKGYQKNVNYMWYYGDEHEENGFGVQFASRNHSYHKAGRYHVIVVAHNERSTLVQKMEVYVQDKLVSKRVSTYFHPKNPGVDEDVMFSINLNYSAGDVGKVMYKWQYDDVSGISSWQQVVTLRFKKAQNYTVEVTAKNFVSFVKKKVQIKVINKDSVPQNVTASVLGPTKINITWKHAGKTGSYRHNVYMSTSGNTGFNKIKCANETPLSCTVEKLLPATTYYVKVSSLSGGKESLVSNIAFTTTNTSAPGAPRDLRAYPVNSSAIRVEWKAPEYPNKLITSYTIRYWPFTNDKVEVIQNVLNSSKIITGLAQDTVYFFEVSANSGSDRSLAAGPKQALTKLSKPVLPPQNIEMISNNGTCAVVRWSPPNISASDQRPFPAKGYKVELVGKQPIDVGSSYVVICHLSPGVKSKISIWAYSEAGEGPKAAVNITTQITKPGAPRNFKAVAISPNRIKLTWVKPSQSGGIVTGYIINQLSPHPDTKPIEVDPNQSSYIVRGLEAYVTYKFVISAKNQRGSSVKSPPASATTNEDSPGIVEYVTTETIPPTSASIKVTWSKPSKPRGKITHYKISWGKTFADQEDISSHQVDGGQMAYTVKHLSNNTYYSFTVIAVNSGREGLQHISPKKQRTDTAIDGTERLKLNIEGPKMSDKGRRDSFIQQFYKKASEIANIADDRIADVVVTERGAETAVYFDLIPPINESDVQVETAKNSINTGFKIEERIVVKGSLSLVSKARKTQSRGEPTVSARKGGQPEAAQSKASLAVLIPLVIIGLILAAGLVFFFVKYKNLQKNFSKLHEKEHEEDEMTVYHEDMQADSPDVIFSDRSRRGKKFYKDSEKVPLGDHDELSMI</sequence>
<feature type="compositionally biased region" description="Acidic residues" evidence="6">
    <location>
        <begin position="95"/>
        <end position="113"/>
    </location>
</feature>
<dbReference type="InterPro" id="IPR036116">
    <property type="entry name" value="FN3_sf"/>
</dbReference>
<feature type="compositionally biased region" description="Basic and acidic residues" evidence="6">
    <location>
        <begin position="133"/>
        <end position="142"/>
    </location>
</feature>
<dbReference type="STRING" id="50429.A0A2B4RNG0"/>
<dbReference type="Pfam" id="PF00041">
    <property type="entry name" value="fn3"/>
    <property type="match status" value="4"/>
</dbReference>
<evidence type="ECO:0000256" key="5">
    <source>
        <dbReference type="ARBA" id="ARBA00023180"/>
    </source>
</evidence>
<dbReference type="InterPro" id="IPR015943">
    <property type="entry name" value="WD40/YVTN_repeat-like_dom_sf"/>
</dbReference>
<feature type="domain" description="Fibronectin type-III" evidence="10">
    <location>
        <begin position="1294"/>
        <end position="1387"/>
    </location>
</feature>
<dbReference type="GO" id="GO:0016020">
    <property type="term" value="C:membrane"/>
    <property type="evidence" value="ECO:0007669"/>
    <property type="project" value="UniProtKB-SubCell"/>
</dbReference>
<dbReference type="PANTHER" id="PTHR12106">
    <property type="entry name" value="SORTILIN RELATED"/>
    <property type="match status" value="1"/>
</dbReference>
<keyword evidence="11" id="KW-0675">Receptor</keyword>
<dbReference type="InterPro" id="IPR050310">
    <property type="entry name" value="VPS10-sortilin"/>
</dbReference>
<dbReference type="SUPFAM" id="SSF110296">
    <property type="entry name" value="Oligoxyloglucan reducing end-specific cellobiohydrolase"/>
    <property type="match status" value="1"/>
</dbReference>
<dbReference type="InterPro" id="IPR003961">
    <property type="entry name" value="FN3_dom"/>
</dbReference>
<evidence type="ECO:0000256" key="6">
    <source>
        <dbReference type="SAM" id="MobiDB-lite"/>
    </source>
</evidence>
<dbReference type="InterPro" id="IPR031777">
    <property type="entry name" value="Sortilin_C"/>
</dbReference>
<dbReference type="InterPro" id="IPR006581">
    <property type="entry name" value="VPS10"/>
</dbReference>
<keyword evidence="8" id="KW-0732">Signal</keyword>
<dbReference type="CDD" id="cd00146">
    <property type="entry name" value="PKD"/>
    <property type="match status" value="2"/>
</dbReference>
<keyword evidence="7" id="KW-0812">Transmembrane</keyword>
<dbReference type="SMART" id="SM00060">
    <property type="entry name" value="FN3"/>
    <property type="match status" value="5"/>
</dbReference>
<dbReference type="InterPro" id="IPR000601">
    <property type="entry name" value="PKD_dom"/>
</dbReference>
<evidence type="ECO:0000313" key="11">
    <source>
        <dbReference type="EMBL" id="PFX18343.1"/>
    </source>
</evidence>
<feature type="region of interest" description="Disordered" evidence="6">
    <location>
        <begin position="87"/>
        <end position="146"/>
    </location>
</feature>
<feature type="domain" description="Fibronectin type-III" evidence="10">
    <location>
        <begin position="1670"/>
        <end position="1772"/>
    </location>
</feature>
<dbReference type="Proteomes" id="UP000225706">
    <property type="component" value="Unassembled WGS sequence"/>
</dbReference>
<feature type="chain" id="PRO_5012631819" evidence="8">
    <location>
        <begin position="21"/>
        <end position="1988"/>
    </location>
</feature>
<dbReference type="InterPro" id="IPR013783">
    <property type="entry name" value="Ig-like_fold"/>
</dbReference>
<comment type="subcellular location">
    <subcellularLocation>
        <location evidence="1">Membrane</location>
        <topology evidence="1">Single-pass type I membrane protein</topology>
    </subcellularLocation>
</comment>
<dbReference type="Pfam" id="PF15901">
    <property type="entry name" value="Sortilin_C"/>
    <property type="match status" value="1"/>
</dbReference>
<evidence type="ECO:0000256" key="7">
    <source>
        <dbReference type="SAM" id="Phobius"/>
    </source>
</evidence>
<dbReference type="PANTHER" id="PTHR12106:SF27">
    <property type="entry name" value="SORTILIN-RELATED RECEPTOR"/>
    <property type="match status" value="1"/>
</dbReference>
<dbReference type="Gene3D" id="2.60.40.10">
    <property type="entry name" value="Immunoglobulins"/>
    <property type="match status" value="7"/>
</dbReference>
<dbReference type="SUPFAM" id="SSF49265">
    <property type="entry name" value="Fibronectin type III"/>
    <property type="match status" value="3"/>
</dbReference>
<keyword evidence="4 7" id="KW-0472">Membrane</keyword>
<dbReference type="Gene3D" id="3.30.60.270">
    <property type="match status" value="1"/>
</dbReference>
<dbReference type="CDD" id="cd00063">
    <property type="entry name" value="FN3"/>
    <property type="match status" value="5"/>
</dbReference>
<accession>A0A2B4RNG0</accession>